<evidence type="ECO:0000313" key="3">
    <source>
        <dbReference type="Proteomes" id="UP000008061"/>
    </source>
</evidence>
<protein>
    <submittedName>
        <fullName evidence="2">Transcription factor</fullName>
    </submittedName>
</protein>
<dbReference type="Pfam" id="PF08792">
    <property type="entry name" value="A2L_zn_ribbon"/>
    <property type="match status" value="1"/>
</dbReference>
<keyword evidence="3" id="KW-1185">Reference proteome</keyword>
<gene>
    <name evidence="2" type="ORF">8014-B2_0015</name>
</gene>
<dbReference type="Proteomes" id="UP000008061">
    <property type="component" value="Segment"/>
</dbReference>
<feature type="domain" description="Viral late gene transcription factor 3 zinc ribbon" evidence="1">
    <location>
        <begin position="3"/>
        <end position="28"/>
    </location>
</feature>
<proteinExistence type="predicted"/>
<evidence type="ECO:0000259" key="1">
    <source>
        <dbReference type="Pfam" id="PF08792"/>
    </source>
</evidence>
<name>K4I1W2_9CAUD</name>
<reference evidence="2 3" key="1">
    <citation type="journal article" date="2012" name="Appl. Environ. Microbiol.">
        <title>Characterization of Two Virulent Phages of Lactobacillus plantarum.</title>
        <authorList>
            <person name="Briggiler Marco M."/>
            <person name="Garneau J.E."/>
            <person name="Tremblay D."/>
            <person name="Quiberoni A."/>
            <person name="Moineau S."/>
        </authorList>
    </citation>
    <scope>NUCLEOTIDE SEQUENCE [LARGE SCALE GENOMIC DNA]</scope>
</reference>
<dbReference type="SUPFAM" id="SSF57850">
    <property type="entry name" value="RING/U-box"/>
    <property type="match status" value="1"/>
</dbReference>
<accession>K4I1W2</accession>
<dbReference type="Gene3D" id="2.20.28.30">
    <property type="entry name" value="RNA polymerase ii, chain L"/>
    <property type="match status" value="1"/>
</dbReference>
<sequence length="43" mass="4801">MTKECPSCSTPVEINKKDDYVICPYCGNLLEVDGDDLEEYTIG</sequence>
<dbReference type="InterPro" id="IPR014900">
    <property type="entry name" value="VLTF-3_Zn_ribbon"/>
</dbReference>
<dbReference type="EMBL" id="JX486088">
    <property type="protein sequence ID" value="AFU63082.1"/>
    <property type="molecule type" value="Genomic_DNA"/>
</dbReference>
<evidence type="ECO:0000313" key="2">
    <source>
        <dbReference type="EMBL" id="AFU63082.1"/>
    </source>
</evidence>
<organism evidence="2 3">
    <name type="scientific">Lactobacillus phage ATCC 8014-B2</name>
    <dbReference type="NCBI Taxonomy" id="1225795"/>
    <lineage>
        <taxon>Viruses</taxon>
        <taxon>Duplodnaviria</taxon>
        <taxon>Heunggongvirae</taxon>
        <taxon>Uroviricota</taxon>
        <taxon>Caudoviricetes</taxon>
        <taxon>Tybeckvirinae</taxon>
        <taxon>Douglaswolinvirus</taxon>
        <taxon>Douglaswolinvirus B2</taxon>
    </lineage>
</organism>